<dbReference type="AlphaFoldDB" id="A0A7R7ICH6"/>
<dbReference type="RefSeq" id="WP_271715126.1">
    <property type="nucleotide sequence ID" value="NZ_AP024169.1"/>
</dbReference>
<proteinExistence type="predicted"/>
<dbReference type="KEGG" id="ahb:bsdtb5_11660"/>
<keyword evidence="1" id="KW-0472">Membrane</keyword>
<dbReference type="Proteomes" id="UP000595897">
    <property type="component" value="Chromosome"/>
</dbReference>
<reference evidence="2 3" key="1">
    <citation type="submission" date="2020-11" db="EMBL/GenBank/DDBJ databases">
        <title>Draft genome sequencing of a Lachnospiraceae strain isolated from anoxic soil subjected to BSD treatment.</title>
        <authorList>
            <person name="Uek A."/>
            <person name="Tonouchi A."/>
        </authorList>
    </citation>
    <scope>NUCLEOTIDE SEQUENCE [LARGE SCALE GENOMIC DNA]</scope>
    <source>
        <strain evidence="2 3">TB5</strain>
    </source>
</reference>
<feature type="transmembrane region" description="Helical" evidence="1">
    <location>
        <begin position="67"/>
        <end position="84"/>
    </location>
</feature>
<keyword evidence="3" id="KW-1185">Reference proteome</keyword>
<sequence>MNKEQESRNTNKSNNYYDHSYNLLDSNANSNAKSNEISSTYFSSSVDDIVENEYIEEIERKEREKPLFILGLVLICISFCFIYLDQGTKWDNSKVAMDALKYRVSTELKPGTAMQSAKYENELSKDVKIKNNTNKKKTKIWVWDYADEDGDYVQISVNGKEIGDPFLILNKPRVFTIPAEGEIEIKGIKDGINGISYAIKFDFNGTSYLNLVNEGKVNKFSLVK</sequence>
<evidence type="ECO:0000313" key="2">
    <source>
        <dbReference type="EMBL" id="BCN29871.1"/>
    </source>
</evidence>
<evidence type="ECO:0000313" key="3">
    <source>
        <dbReference type="Proteomes" id="UP000595897"/>
    </source>
</evidence>
<name>A0A7R7ICH6_9FIRM</name>
<dbReference type="EMBL" id="AP024169">
    <property type="protein sequence ID" value="BCN29871.1"/>
    <property type="molecule type" value="Genomic_DNA"/>
</dbReference>
<keyword evidence="1" id="KW-1133">Transmembrane helix</keyword>
<protein>
    <submittedName>
        <fullName evidence="2">Uncharacterized protein</fullName>
    </submittedName>
</protein>
<accession>A0A7R7ICH6</accession>
<organism evidence="2 3">
    <name type="scientific">Anaeromicropila herbilytica</name>
    <dbReference type="NCBI Taxonomy" id="2785025"/>
    <lineage>
        <taxon>Bacteria</taxon>
        <taxon>Bacillati</taxon>
        <taxon>Bacillota</taxon>
        <taxon>Clostridia</taxon>
        <taxon>Lachnospirales</taxon>
        <taxon>Lachnospiraceae</taxon>
        <taxon>Anaeromicropila</taxon>
    </lineage>
</organism>
<keyword evidence="1" id="KW-0812">Transmembrane</keyword>
<evidence type="ECO:0000256" key="1">
    <source>
        <dbReference type="SAM" id="Phobius"/>
    </source>
</evidence>
<gene>
    <name evidence="2" type="ORF">bsdtb5_11660</name>
</gene>